<evidence type="ECO:0000259" key="5">
    <source>
        <dbReference type="PROSITE" id="PS50977"/>
    </source>
</evidence>
<dbReference type="RefSeq" id="WP_367918199.1">
    <property type="nucleotide sequence ID" value="NZ_BAABAC010000007.1"/>
</dbReference>
<evidence type="ECO:0000256" key="3">
    <source>
        <dbReference type="ARBA" id="ARBA00023163"/>
    </source>
</evidence>
<evidence type="ECO:0000313" key="7">
    <source>
        <dbReference type="Proteomes" id="UP001597229"/>
    </source>
</evidence>
<dbReference type="Pfam" id="PF00440">
    <property type="entry name" value="TetR_N"/>
    <property type="match status" value="1"/>
</dbReference>
<keyword evidence="1" id="KW-0805">Transcription regulation</keyword>
<dbReference type="InterPro" id="IPR050109">
    <property type="entry name" value="HTH-type_TetR-like_transc_reg"/>
</dbReference>
<dbReference type="PROSITE" id="PS50977">
    <property type="entry name" value="HTH_TETR_2"/>
    <property type="match status" value="1"/>
</dbReference>
<name>A0ABW3W7F1_9ACTN</name>
<keyword evidence="2 4" id="KW-0238">DNA-binding</keyword>
<reference evidence="7" key="1">
    <citation type="journal article" date="2019" name="Int. J. Syst. Evol. Microbiol.">
        <title>The Global Catalogue of Microorganisms (GCM) 10K type strain sequencing project: providing services to taxonomists for standard genome sequencing and annotation.</title>
        <authorList>
            <consortium name="The Broad Institute Genomics Platform"/>
            <consortium name="The Broad Institute Genome Sequencing Center for Infectious Disease"/>
            <person name="Wu L."/>
            <person name="Ma J."/>
        </authorList>
    </citation>
    <scope>NUCLEOTIDE SEQUENCE [LARGE SCALE GENOMIC DNA]</scope>
    <source>
        <strain evidence="7">CCUG 52478</strain>
    </source>
</reference>
<dbReference type="Gene3D" id="1.10.10.60">
    <property type="entry name" value="Homeodomain-like"/>
    <property type="match status" value="1"/>
</dbReference>
<dbReference type="SUPFAM" id="SSF48498">
    <property type="entry name" value="Tetracyclin repressor-like, C-terminal domain"/>
    <property type="match status" value="1"/>
</dbReference>
<dbReference type="SUPFAM" id="SSF46689">
    <property type="entry name" value="Homeodomain-like"/>
    <property type="match status" value="1"/>
</dbReference>
<feature type="DNA-binding region" description="H-T-H motif" evidence="4">
    <location>
        <begin position="38"/>
        <end position="57"/>
    </location>
</feature>
<sequence length="211" mass="22944">MTRVYDSAARREQAAHTRARIIETAVAVLLRDGLAAMTVTSLAREAGVSPQTIYNSIGGKAEVVKAAYDVTLAGDNDTTPMSERPAFRAIQDAPDLPTFAHAYAHWSAEIYRRVGPLLAVLISHGSAGDPLLEDFLTTIDTERRRGTTNALQGLAARGVVPADADLELLTDGVWALTAPDNWRRLVQVRGWSSERYEWWLAASMGAVLRDG</sequence>
<comment type="caution">
    <text evidence="6">The sequence shown here is derived from an EMBL/GenBank/DDBJ whole genome shotgun (WGS) entry which is preliminary data.</text>
</comment>
<dbReference type="PANTHER" id="PTHR30055">
    <property type="entry name" value="HTH-TYPE TRANSCRIPTIONAL REGULATOR RUTR"/>
    <property type="match status" value="1"/>
</dbReference>
<evidence type="ECO:0000256" key="4">
    <source>
        <dbReference type="PROSITE-ProRule" id="PRU00335"/>
    </source>
</evidence>
<dbReference type="Proteomes" id="UP001597229">
    <property type="component" value="Unassembled WGS sequence"/>
</dbReference>
<gene>
    <name evidence="6" type="ORF">ACFQ3F_24960</name>
</gene>
<evidence type="ECO:0000256" key="2">
    <source>
        <dbReference type="ARBA" id="ARBA00023125"/>
    </source>
</evidence>
<accession>A0ABW3W7F1</accession>
<protein>
    <submittedName>
        <fullName evidence="6">TetR/AcrR family transcriptional regulator</fullName>
    </submittedName>
</protein>
<dbReference type="Gene3D" id="1.10.357.10">
    <property type="entry name" value="Tetracycline Repressor, domain 2"/>
    <property type="match status" value="1"/>
</dbReference>
<dbReference type="PANTHER" id="PTHR30055:SF234">
    <property type="entry name" value="HTH-TYPE TRANSCRIPTIONAL REGULATOR BETI"/>
    <property type="match status" value="1"/>
</dbReference>
<keyword evidence="7" id="KW-1185">Reference proteome</keyword>
<proteinExistence type="predicted"/>
<keyword evidence="3" id="KW-0804">Transcription</keyword>
<dbReference type="InterPro" id="IPR036271">
    <property type="entry name" value="Tet_transcr_reg_TetR-rel_C_sf"/>
</dbReference>
<dbReference type="InterPro" id="IPR001647">
    <property type="entry name" value="HTH_TetR"/>
</dbReference>
<dbReference type="InterPro" id="IPR009057">
    <property type="entry name" value="Homeodomain-like_sf"/>
</dbReference>
<organism evidence="6 7">
    <name type="scientific">Nocardioides ginsengisoli</name>
    <dbReference type="NCBI Taxonomy" id="363868"/>
    <lineage>
        <taxon>Bacteria</taxon>
        <taxon>Bacillati</taxon>
        <taxon>Actinomycetota</taxon>
        <taxon>Actinomycetes</taxon>
        <taxon>Propionibacteriales</taxon>
        <taxon>Nocardioidaceae</taxon>
        <taxon>Nocardioides</taxon>
    </lineage>
</organism>
<feature type="domain" description="HTH tetR-type" evidence="5">
    <location>
        <begin position="15"/>
        <end position="75"/>
    </location>
</feature>
<evidence type="ECO:0000256" key="1">
    <source>
        <dbReference type="ARBA" id="ARBA00023015"/>
    </source>
</evidence>
<evidence type="ECO:0000313" key="6">
    <source>
        <dbReference type="EMBL" id="MFD1251065.1"/>
    </source>
</evidence>
<dbReference type="EMBL" id="JBHTLX010000033">
    <property type="protein sequence ID" value="MFD1251065.1"/>
    <property type="molecule type" value="Genomic_DNA"/>
</dbReference>